<dbReference type="GO" id="GO:0046814">
    <property type="term" value="P:coreceptor-mediated virion attachment to host cell"/>
    <property type="evidence" value="ECO:0007669"/>
    <property type="project" value="TreeGrafter"/>
</dbReference>
<dbReference type="GO" id="GO:0005886">
    <property type="term" value="C:plasma membrane"/>
    <property type="evidence" value="ECO:0007669"/>
    <property type="project" value="TreeGrafter"/>
</dbReference>
<keyword evidence="8" id="KW-1185">Reference proteome</keyword>
<dbReference type="GO" id="GO:0002891">
    <property type="term" value="P:positive regulation of immunoglobulin mediated immune response"/>
    <property type="evidence" value="ECO:0007669"/>
    <property type="project" value="TreeGrafter"/>
</dbReference>
<dbReference type="STRING" id="59463.ENSMLUP00000022261"/>
<reference evidence="7" key="2">
    <citation type="submission" date="2025-08" db="UniProtKB">
        <authorList>
            <consortium name="Ensembl"/>
        </authorList>
    </citation>
    <scope>IDENTIFICATION</scope>
</reference>
<name>G1QEX8_MYOLU</name>
<dbReference type="eggNOG" id="ENOG502QWSY">
    <property type="taxonomic scope" value="Eukaryota"/>
</dbReference>
<reference evidence="7" key="3">
    <citation type="submission" date="2025-09" db="UniProtKB">
        <authorList>
            <consortium name="Ensembl"/>
        </authorList>
    </citation>
    <scope>IDENTIFICATION</scope>
</reference>
<sequence>TSRKLSMVFSPSVLAPPCLEVWVLPPPTALSALSPGAQNGRVSMPPEVRGRLGDTVELPCHLLSPGPKGNVSQVTWQRLDPSGNPQSVAAFHPSHGLSFPSPKFGKDRLSFRTMGQSPGARQGSEMRDATLVLQGLRVEDEGNFSCEFATFPLGTSRGVTWLRTIAQPQNRAEAQEVTLRSEPVPVALCVSSGGRPPAKISWLSTLRGEPKESETAGPLAGTVTVTSRYAVVPSSQVDGVEITCKVEHEALEEPALLPVTLSVR</sequence>
<keyword evidence="3" id="KW-1133">Transmembrane helix</keyword>
<dbReference type="HOGENOM" id="CLU_029618_1_2_1"/>
<dbReference type="SUPFAM" id="SSF48726">
    <property type="entry name" value="Immunoglobulin"/>
    <property type="match status" value="2"/>
</dbReference>
<dbReference type="InParanoid" id="G1QEX8"/>
<keyword evidence="5" id="KW-1015">Disulfide bond</keyword>
<dbReference type="Pfam" id="PF08205">
    <property type="entry name" value="C2-set_2"/>
    <property type="match status" value="1"/>
</dbReference>
<dbReference type="InterPro" id="IPR013162">
    <property type="entry name" value="CD80_C2-set"/>
</dbReference>
<dbReference type="Proteomes" id="UP000001074">
    <property type="component" value="Unassembled WGS sequence"/>
</dbReference>
<dbReference type="GO" id="GO:0002860">
    <property type="term" value="P:positive regulation of natural killer cell mediated cytotoxicity directed against tumor cell target"/>
    <property type="evidence" value="ECO:0007669"/>
    <property type="project" value="TreeGrafter"/>
</dbReference>
<protein>
    <recommendedName>
        <fullName evidence="6">Ig-like domain-containing protein</fullName>
    </recommendedName>
</protein>
<dbReference type="GO" id="GO:0050862">
    <property type="term" value="P:positive regulation of T cell receptor signaling pathway"/>
    <property type="evidence" value="ECO:0007669"/>
    <property type="project" value="TreeGrafter"/>
</dbReference>
<dbReference type="InterPro" id="IPR007110">
    <property type="entry name" value="Ig-like_dom"/>
</dbReference>
<evidence type="ECO:0000256" key="1">
    <source>
        <dbReference type="ARBA" id="ARBA00004167"/>
    </source>
</evidence>
<evidence type="ECO:0000313" key="8">
    <source>
        <dbReference type="Proteomes" id="UP000001074"/>
    </source>
</evidence>
<dbReference type="SMART" id="SM00406">
    <property type="entry name" value="IGv"/>
    <property type="match status" value="1"/>
</dbReference>
<dbReference type="InterPro" id="IPR052659">
    <property type="entry name" value="Nectin/PVR"/>
</dbReference>
<dbReference type="SMART" id="SM00409">
    <property type="entry name" value="IG"/>
    <property type="match status" value="1"/>
</dbReference>
<dbReference type="EMBL" id="AAPE02068022">
    <property type="status" value="NOT_ANNOTATED_CDS"/>
    <property type="molecule type" value="Genomic_DNA"/>
</dbReference>
<dbReference type="Ensembl" id="ENSMLUT00000010567.2">
    <property type="protein sequence ID" value="ENSMLUP00000022261.1"/>
    <property type="gene ID" value="ENSMLUG00000010555.2"/>
</dbReference>
<comment type="subcellular location">
    <subcellularLocation>
        <location evidence="1">Membrane</location>
        <topology evidence="1">Single-pass membrane protein</topology>
    </subcellularLocation>
</comment>
<accession>G1QEX8</accession>
<evidence type="ECO:0000259" key="6">
    <source>
        <dbReference type="PROSITE" id="PS50835"/>
    </source>
</evidence>
<evidence type="ECO:0000256" key="3">
    <source>
        <dbReference type="ARBA" id="ARBA00022989"/>
    </source>
</evidence>
<dbReference type="Pfam" id="PF07686">
    <property type="entry name" value="V-set"/>
    <property type="match status" value="1"/>
</dbReference>
<dbReference type="InterPro" id="IPR013783">
    <property type="entry name" value="Ig-like_fold"/>
</dbReference>
<evidence type="ECO:0000256" key="4">
    <source>
        <dbReference type="ARBA" id="ARBA00023136"/>
    </source>
</evidence>
<dbReference type="OMA" id="RMAFHIS"/>
<dbReference type="GO" id="GO:0007156">
    <property type="term" value="P:homophilic cell adhesion via plasma membrane adhesion molecules"/>
    <property type="evidence" value="ECO:0007669"/>
    <property type="project" value="TreeGrafter"/>
</dbReference>
<gene>
    <name evidence="7" type="primary">LOC102422476</name>
</gene>
<dbReference type="GeneTree" id="ENSGT00940000161167"/>
<dbReference type="InterPro" id="IPR013106">
    <property type="entry name" value="Ig_V-set"/>
</dbReference>
<dbReference type="PROSITE" id="PS50835">
    <property type="entry name" value="IG_LIKE"/>
    <property type="match status" value="2"/>
</dbReference>
<dbReference type="FunFam" id="2.60.40.10:FF:000711">
    <property type="entry name" value="Nectin cell adhesion molecule 2"/>
    <property type="match status" value="1"/>
</dbReference>
<organism evidence="7 8">
    <name type="scientific">Myotis lucifugus</name>
    <name type="common">Little brown bat</name>
    <dbReference type="NCBI Taxonomy" id="59463"/>
    <lineage>
        <taxon>Eukaryota</taxon>
        <taxon>Metazoa</taxon>
        <taxon>Chordata</taxon>
        <taxon>Craniata</taxon>
        <taxon>Vertebrata</taxon>
        <taxon>Euteleostomi</taxon>
        <taxon>Mammalia</taxon>
        <taxon>Eutheria</taxon>
        <taxon>Laurasiatheria</taxon>
        <taxon>Chiroptera</taxon>
        <taxon>Yangochiroptera</taxon>
        <taxon>Vespertilionidae</taxon>
        <taxon>Myotis</taxon>
    </lineage>
</organism>
<dbReference type="PANTHER" id="PTHR47387:SF1">
    <property type="entry name" value="NECTIN-2"/>
    <property type="match status" value="1"/>
</dbReference>
<evidence type="ECO:0000313" key="7">
    <source>
        <dbReference type="Ensembl" id="ENSMLUP00000022261.1"/>
    </source>
</evidence>
<proteinExistence type="predicted"/>
<feature type="domain" description="Ig-like" evidence="6">
    <location>
        <begin position="26"/>
        <end position="166"/>
    </location>
</feature>
<dbReference type="GO" id="GO:0050839">
    <property type="term" value="F:cell adhesion molecule binding"/>
    <property type="evidence" value="ECO:0007669"/>
    <property type="project" value="TreeGrafter"/>
</dbReference>
<dbReference type="InterPro" id="IPR003599">
    <property type="entry name" value="Ig_sub"/>
</dbReference>
<dbReference type="Gene3D" id="2.60.40.10">
    <property type="entry name" value="Immunoglobulins"/>
    <property type="match status" value="2"/>
</dbReference>
<dbReference type="FunCoup" id="G1QEX8">
    <property type="interactions" value="492"/>
</dbReference>
<evidence type="ECO:0000256" key="5">
    <source>
        <dbReference type="ARBA" id="ARBA00023157"/>
    </source>
</evidence>
<feature type="domain" description="Ig-like" evidence="6">
    <location>
        <begin position="168"/>
        <end position="262"/>
    </location>
</feature>
<dbReference type="GO" id="GO:0033005">
    <property type="term" value="P:positive regulation of mast cell activation"/>
    <property type="evidence" value="ECO:0007669"/>
    <property type="project" value="TreeGrafter"/>
</dbReference>
<dbReference type="AlphaFoldDB" id="G1QEX8"/>
<keyword evidence="2" id="KW-0812">Transmembrane</keyword>
<dbReference type="InterPro" id="IPR036179">
    <property type="entry name" value="Ig-like_dom_sf"/>
</dbReference>
<dbReference type="GO" id="GO:0001675">
    <property type="term" value="P:acrosome assembly"/>
    <property type="evidence" value="ECO:0007669"/>
    <property type="project" value="TreeGrafter"/>
</dbReference>
<evidence type="ECO:0000256" key="2">
    <source>
        <dbReference type="ARBA" id="ARBA00022692"/>
    </source>
</evidence>
<dbReference type="GO" id="GO:0043296">
    <property type="term" value="C:apical junction complex"/>
    <property type="evidence" value="ECO:0007669"/>
    <property type="project" value="TreeGrafter"/>
</dbReference>
<dbReference type="GO" id="GO:0005925">
    <property type="term" value="C:focal adhesion"/>
    <property type="evidence" value="ECO:0007669"/>
    <property type="project" value="TreeGrafter"/>
</dbReference>
<dbReference type="PANTHER" id="PTHR47387">
    <property type="entry name" value="NECTIN-2"/>
    <property type="match status" value="1"/>
</dbReference>
<reference evidence="7 8" key="1">
    <citation type="journal article" date="2011" name="Nature">
        <title>A high-resolution map of human evolutionary constraint using 29 mammals.</title>
        <authorList>
            <person name="Lindblad-Toh K."/>
            <person name="Garber M."/>
            <person name="Zuk O."/>
            <person name="Lin M.F."/>
            <person name="Parker B.J."/>
            <person name="Washietl S."/>
            <person name="Kheradpour P."/>
            <person name="Ernst J."/>
            <person name="Jordan G."/>
            <person name="Mauceli E."/>
            <person name="Ward L.D."/>
            <person name="Lowe C.B."/>
            <person name="Holloway A.K."/>
            <person name="Clamp M."/>
            <person name="Gnerre S."/>
            <person name="Alfoldi J."/>
            <person name="Beal K."/>
            <person name="Chang J."/>
            <person name="Clawson H."/>
            <person name="Cuff J."/>
            <person name="Di Palma F."/>
            <person name="Fitzgerald S."/>
            <person name="Flicek P."/>
            <person name="Guttman M."/>
            <person name="Hubisz M.J."/>
            <person name="Jaffe D.B."/>
            <person name="Jungreis I."/>
            <person name="Kent W.J."/>
            <person name="Kostka D."/>
            <person name="Lara M."/>
            <person name="Martins A.L."/>
            <person name="Massingham T."/>
            <person name="Moltke I."/>
            <person name="Raney B.J."/>
            <person name="Rasmussen M.D."/>
            <person name="Robinson J."/>
            <person name="Stark A."/>
            <person name="Vilella A.J."/>
            <person name="Wen J."/>
            <person name="Xie X."/>
            <person name="Zody M.C."/>
            <person name="Baldwin J."/>
            <person name="Bloom T."/>
            <person name="Chin C.W."/>
            <person name="Heiman D."/>
            <person name="Nicol R."/>
            <person name="Nusbaum C."/>
            <person name="Young S."/>
            <person name="Wilkinson J."/>
            <person name="Worley K.C."/>
            <person name="Kovar C.L."/>
            <person name="Muzny D.M."/>
            <person name="Gibbs R.A."/>
            <person name="Cree A."/>
            <person name="Dihn H.H."/>
            <person name="Fowler G."/>
            <person name="Jhangiani S."/>
            <person name="Joshi V."/>
            <person name="Lee S."/>
            <person name="Lewis L.R."/>
            <person name="Nazareth L.V."/>
            <person name="Okwuonu G."/>
            <person name="Santibanez J."/>
            <person name="Warren W.C."/>
            <person name="Mardis E.R."/>
            <person name="Weinstock G.M."/>
            <person name="Wilson R.K."/>
            <person name="Delehaunty K."/>
            <person name="Dooling D."/>
            <person name="Fronik C."/>
            <person name="Fulton L."/>
            <person name="Fulton B."/>
            <person name="Graves T."/>
            <person name="Minx P."/>
            <person name="Sodergren E."/>
            <person name="Birney E."/>
            <person name="Margulies E.H."/>
            <person name="Herrero J."/>
            <person name="Green E.D."/>
            <person name="Haussler D."/>
            <person name="Siepel A."/>
            <person name="Goldman N."/>
            <person name="Pollard K.S."/>
            <person name="Pedersen J.S."/>
            <person name="Lander E.S."/>
            <person name="Kellis M."/>
        </authorList>
    </citation>
    <scope>NUCLEOTIDE SEQUENCE [LARGE SCALE GENOMIC DNA]</scope>
</reference>
<keyword evidence="4" id="KW-0472">Membrane</keyword>